<sequence length="149" mass="15811">MRNLTLNWSIELEQAGVRGENMSFTPNEQKEARPVTQQFFIQNAGVVGNVSDHANVANHQTVHGSLSVERVRDLVEQAKASLPALPQSVAAEASRVLDELTTESRQASPDVGKLRRALSSLKTICEGAAGNIVASGITAAVTALLTHAA</sequence>
<protein>
    <submittedName>
        <fullName evidence="1">Uncharacterized protein</fullName>
    </submittedName>
</protein>
<evidence type="ECO:0000313" key="1">
    <source>
        <dbReference type="EMBL" id="ANH74992.1"/>
    </source>
</evidence>
<organism evidence="1 2">
    <name type="scientific">Ralstonia insidiosa</name>
    <dbReference type="NCBI Taxonomy" id="190721"/>
    <lineage>
        <taxon>Bacteria</taxon>
        <taxon>Pseudomonadati</taxon>
        <taxon>Pseudomonadota</taxon>
        <taxon>Betaproteobacteria</taxon>
        <taxon>Burkholderiales</taxon>
        <taxon>Burkholderiaceae</taxon>
        <taxon>Ralstonia</taxon>
    </lineage>
</organism>
<dbReference type="Proteomes" id="UP000077927">
    <property type="component" value="Chromosome 1"/>
</dbReference>
<dbReference type="EMBL" id="CP012605">
    <property type="protein sequence ID" value="ANH74992.1"/>
    <property type="molecule type" value="Genomic_DNA"/>
</dbReference>
<accession>A0AAC9FSG2</accession>
<reference evidence="1 2" key="1">
    <citation type="submission" date="2015-09" db="EMBL/GenBank/DDBJ databases">
        <authorList>
            <person name="Xu Y."/>
            <person name="Nagy A."/>
            <person name="Liu N.T."/>
            <person name="Nou X."/>
        </authorList>
    </citation>
    <scope>NUCLEOTIDE SEQUENCE [LARGE SCALE GENOMIC DNA]</scope>
    <source>
        <strain evidence="1 2">FC1138</strain>
    </source>
</reference>
<dbReference type="AlphaFoldDB" id="A0AAC9FSG2"/>
<name>A0AAC9FSG2_9RALS</name>
<proteinExistence type="predicted"/>
<gene>
    <name evidence="1" type="ORF">ACS15_0295</name>
</gene>
<dbReference type="KEGG" id="rin:ACS15_0295"/>
<evidence type="ECO:0000313" key="2">
    <source>
        <dbReference type="Proteomes" id="UP000077927"/>
    </source>
</evidence>